<comment type="subcellular location">
    <subcellularLocation>
        <location evidence="1">Membrane</location>
        <topology evidence="1">Multi-pass membrane protein</topology>
    </subcellularLocation>
</comment>
<feature type="transmembrane region" description="Helical" evidence="5">
    <location>
        <begin position="17"/>
        <end position="35"/>
    </location>
</feature>
<dbReference type="Pfam" id="PF00939">
    <property type="entry name" value="Na_sulph_symp"/>
    <property type="match status" value="1"/>
</dbReference>
<dbReference type="KEGG" id="rto:RTO_09220"/>
<feature type="transmembrane region" description="Helical" evidence="5">
    <location>
        <begin position="308"/>
        <end position="328"/>
    </location>
</feature>
<dbReference type="Proteomes" id="UP000008956">
    <property type="component" value="Chromosome"/>
</dbReference>
<name>D4M308_9FIRM</name>
<evidence type="ECO:0000313" key="6">
    <source>
        <dbReference type="EMBL" id="CBL25620.1"/>
    </source>
</evidence>
<feature type="transmembrane region" description="Helical" evidence="5">
    <location>
        <begin position="379"/>
        <end position="398"/>
    </location>
</feature>
<dbReference type="HOGENOM" id="CLU_005170_0_1_9"/>
<dbReference type="InterPro" id="IPR001898">
    <property type="entry name" value="SLC13A/DASS"/>
</dbReference>
<feature type="transmembrane region" description="Helical" evidence="5">
    <location>
        <begin position="464"/>
        <end position="484"/>
    </location>
</feature>
<sequence>MSSTRNTVGLSVNQKKWIYIAISFAAMMIIKNVTFPSSITIINGAELTATGQEALSVLVLALLLWITEAIPFHFTGILAMALLSVFGVDSFANIVKVGFGNINVIFFIGVFILSAFINKSGLGKRLVNICLSITGNSTKFILLGFIVTGVILSMWISNMAVAAMLMPLAKSLLDEEGVEPLKSNFGKALMMSVAWGSLIGGFGTPAGNGPNPLAIGFMKDMAGVDVSFLDWMKYGVPISIILIPVAWGLLMLVFKPEMTHLKKSNEEIRKEFKNQPKLSRDEIVTLIIFIVTVLTWIFSAQLKKLLGIDLPIALPIAFTSMLFFFPGVSTIKYKEIEKSMSWSSIILVLSGVSLGMVLYDSGVANWIALGLLGRIENLSPILMVFVVVLSVSIMNITLSSATVSASIVIPIIIGLAMNIGVHTMALAFPAALASSLAFILITSTPTNVIAYSAGYFSIKDFAKVGVIMTVFSCIVVAVVMYGVGLMTGLY</sequence>
<evidence type="ECO:0000313" key="7">
    <source>
        <dbReference type="Proteomes" id="UP000008956"/>
    </source>
</evidence>
<evidence type="ECO:0000256" key="5">
    <source>
        <dbReference type="SAM" id="Phobius"/>
    </source>
</evidence>
<dbReference type="GO" id="GO:0006797">
    <property type="term" value="P:polyphosphate metabolic process"/>
    <property type="evidence" value="ECO:0007669"/>
    <property type="project" value="TreeGrafter"/>
</dbReference>
<feature type="transmembrane region" description="Helical" evidence="5">
    <location>
        <begin position="99"/>
        <end position="117"/>
    </location>
</feature>
<dbReference type="AlphaFoldDB" id="D4M308"/>
<accession>D4M308</accession>
<dbReference type="GO" id="GO:0005315">
    <property type="term" value="F:phosphate transmembrane transporter activity"/>
    <property type="evidence" value="ECO:0007669"/>
    <property type="project" value="TreeGrafter"/>
</dbReference>
<reference evidence="6 7" key="1">
    <citation type="submission" date="2010-03" db="EMBL/GenBank/DDBJ databases">
        <title>The genome sequence of Ruminococcus torques L2-14.</title>
        <authorList>
            <consortium name="metaHIT consortium -- http://www.metahit.eu/"/>
            <person name="Pajon A."/>
            <person name="Turner K."/>
            <person name="Parkhill J."/>
            <person name="Duncan S."/>
            <person name="Flint H."/>
        </authorList>
    </citation>
    <scope>NUCLEOTIDE SEQUENCE [LARGE SCALE GENOMIC DNA]</scope>
    <source>
        <strain evidence="6 7">L2-14</strain>
    </source>
</reference>
<feature type="transmembrane region" description="Helical" evidence="5">
    <location>
        <begin position="72"/>
        <end position="92"/>
    </location>
</feature>
<dbReference type="PANTHER" id="PTHR10283">
    <property type="entry name" value="SOLUTE CARRIER FAMILY 13 MEMBER"/>
    <property type="match status" value="1"/>
</dbReference>
<dbReference type="EMBL" id="FP929055">
    <property type="protein sequence ID" value="CBL25620.1"/>
    <property type="molecule type" value="Genomic_DNA"/>
</dbReference>
<feature type="transmembrane region" description="Helical" evidence="5">
    <location>
        <begin position="431"/>
        <end position="452"/>
    </location>
</feature>
<dbReference type="GO" id="GO:0006817">
    <property type="term" value="P:phosphate ion transport"/>
    <property type="evidence" value="ECO:0007669"/>
    <property type="project" value="TreeGrafter"/>
</dbReference>
<keyword evidence="3 5" id="KW-1133">Transmembrane helix</keyword>
<feature type="transmembrane region" description="Helical" evidence="5">
    <location>
        <begin position="405"/>
        <end position="425"/>
    </location>
</feature>
<dbReference type="PATRIC" id="fig|657313.3.peg.595"/>
<evidence type="ECO:0000256" key="3">
    <source>
        <dbReference type="ARBA" id="ARBA00022989"/>
    </source>
</evidence>
<proteinExistence type="predicted"/>
<evidence type="ECO:0000256" key="1">
    <source>
        <dbReference type="ARBA" id="ARBA00004141"/>
    </source>
</evidence>
<evidence type="ECO:0000256" key="2">
    <source>
        <dbReference type="ARBA" id="ARBA00022692"/>
    </source>
</evidence>
<keyword evidence="4 5" id="KW-0472">Membrane</keyword>
<feature type="transmembrane region" description="Helical" evidence="5">
    <location>
        <begin position="340"/>
        <end position="359"/>
    </location>
</feature>
<protein>
    <submittedName>
        <fullName evidence="6">Anion transporter</fullName>
    </submittedName>
</protein>
<keyword evidence="2 5" id="KW-0812">Transmembrane</keyword>
<organism evidence="6 7">
    <name type="scientific">[Ruminococcus] torques L2-14</name>
    <dbReference type="NCBI Taxonomy" id="657313"/>
    <lineage>
        <taxon>Bacteria</taxon>
        <taxon>Bacillati</taxon>
        <taxon>Bacillota</taxon>
        <taxon>Clostridia</taxon>
        <taxon>Lachnospirales</taxon>
        <taxon>Lachnospiraceae</taxon>
        <taxon>Mediterraneibacter</taxon>
    </lineage>
</organism>
<dbReference type="GO" id="GO:0005886">
    <property type="term" value="C:plasma membrane"/>
    <property type="evidence" value="ECO:0007669"/>
    <property type="project" value="TreeGrafter"/>
</dbReference>
<feature type="transmembrane region" description="Helical" evidence="5">
    <location>
        <begin position="234"/>
        <end position="254"/>
    </location>
</feature>
<reference evidence="6 7" key="2">
    <citation type="submission" date="2010-03" db="EMBL/GenBank/DDBJ databases">
        <authorList>
            <person name="Pajon A."/>
        </authorList>
    </citation>
    <scope>NUCLEOTIDE SEQUENCE [LARGE SCALE GENOMIC DNA]</scope>
    <source>
        <strain evidence="6 7">L2-14</strain>
    </source>
</reference>
<dbReference type="RefSeq" id="WP_015528247.1">
    <property type="nucleotide sequence ID" value="NC_021015.1"/>
</dbReference>
<evidence type="ECO:0000256" key="4">
    <source>
        <dbReference type="ARBA" id="ARBA00023136"/>
    </source>
</evidence>
<feature type="transmembrane region" description="Helical" evidence="5">
    <location>
        <begin position="141"/>
        <end position="165"/>
    </location>
</feature>
<dbReference type="NCBIfam" id="TIGR00785">
    <property type="entry name" value="dass"/>
    <property type="match status" value="1"/>
</dbReference>
<feature type="transmembrane region" description="Helical" evidence="5">
    <location>
        <begin position="283"/>
        <end position="302"/>
    </location>
</feature>
<dbReference type="PANTHER" id="PTHR10283:SF92">
    <property type="entry name" value="LOW-AFFINITY PHOSPHATE TRANSPORTER PHO91"/>
    <property type="match status" value="1"/>
</dbReference>
<gene>
    <name evidence="6" type="ORF">RTO_09220</name>
</gene>